<evidence type="ECO:0008006" key="2">
    <source>
        <dbReference type="Google" id="ProtNLM"/>
    </source>
</evidence>
<gene>
    <name evidence="1" type="ORF">GALL_56260</name>
</gene>
<dbReference type="InterPro" id="IPR011008">
    <property type="entry name" value="Dimeric_a/b-barrel"/>
</dbReference>
<dbReference type="Gene3D" id="3.30.70.1060">
    <property type="entry name" value="Dimeric alpha+beta barrel"/>
    <property type="match status" value="1"/>
</dbReference>
<dbReference type="SUPFAM" id="SSF54909">
    <property type="entry name" value="Dimeric alpha+beta barrel"/>
    <property type="match status" value="1"/>
</dbReference>
<reference evidence="1" key="1">
    <citation type="submission" date="2016-10" db="EMBL/GenBank/DDBJ databases">
        <title>Sequence of Gallionella enrichment culture.</title>
        <authorList>
            <person name="Poehlein A."/>
            <person name="Muehling M."/>
            <person name="Daniel R."/>
        </authorList>
    </citation>
    <scope>NUCLEOTIDE SEQUENCE</scope>
</reference>
<proteinExistence type="predicted"/>
<comment type="caution">
    <text evidence="1">The sequence shown here is derived from an EMBL/GenBank/DDBJ whole genome shotgun (WGS) entry which is preliminary data.</text>
</comment>
<sequence>MKEFKLIIRNQKDNFSKLNSEDQTQFLKKCEVYINQLKSEEKLLGAQPLVREGKIISYENGIWIESEYDAAGSEVIVGYYHILANDLNEAIEIAKQNPEFEYSNTARIEVRPIKTKESTTGFVYPKKS</sequence>
<organism evidence="1">
    <name type="scientific">mine drainage metagenome</name>
    <dbReference type="NCBI Taxonomy" id="410659"/>
    <lineage>
        <taxon>unclassified sequences</taxon>
        <taxon>metagenomes</taxon>
        <taxon>ecological metagenomes</taxon>
    </lineage>
</organism>
<name>A0A1J5SXH6_9ZZZZ</name>
<dbReference type="AlphaFoldDB" id="A0A1J5SXH6"/>
<dbReference type="EMBL" id="MLJW01000015">
    <property type="protein sequence ID" value="OIR13241.1"/>
    <property type="molecule type" value="Genomic_DNA"/>
</dbReference>
<evidence type="ECO:0000313" key="1">
    <source>
        <dbReference type="EMBL" id="OIR13241.1"/>
    </source>
</evidence>
<protein>
    <recommendedName>
        <fullName evidence="2">YCII-related domain protein</fullName>
    </recommendedName>
</protein>
<accession>A0A1J5SXH6</accession>